<reference evidence="1" key="1">
    <citation type="submission" date="2018-04" db="EMBL/GenBank/DDBJ databases">
        <title>Genomes of the Obligate Erwinia dacicola and Facultative Enterobacter sp. OLF Endosymbionts of the Olive Fruit fly, Bactrocera oleae.</title>
        <authorList>
            <person name="Estes A.M."/>
            <person name="Hearn D.J."/>
            <person name="Agarwal S."/>
            <person name="Pierson E.A."/>
            <person name="Dunning-Hotopp J.C."/>
        </authorList>
    </citation>
    <scope>NUCLEOTIDE SEQUENCE [LARGE SCALE GENOMIC DNA]</scope>
    <source>
        <strain evidence="1">Oroville</strain>
    </source>
</reference>
<name>A0A328TR06_9GAMM</name>
<protein>
    <submittedName>
        <fullName evidence="1">Uncharacterized protein</fullName>
    </submittedName>
</protein>
<gene>
    <name evidence="1" type="ORF">ACZ87_03001</name>
</gene>
<sequence>MKIATEDRKTEDLVVDAIVHETRADNRQDAGAVPSNEGT</sequence>
<keyword evidence="2" id="KW-1185">Reference proteome</keyword>
<evidence type="ECO:0000313" key="2">
    <source>
        <dbReference type="Proteomes" id="UP000244334"/>
    </source>
</evidence>
<comment type="caution">
    <text evidence="1">The sequence shown here is derived from an EMBL/GenBank/DDBJ whole genome shotgun (WGS) entry which is preliminary data.</text>
</comment>
<dbReference type="AlphaFoldDB" id="A0A328TR06"/>
<accession>A0A328TR06</accession>
<proteinExistence type="predicted"/>
<evidence type="ECO:0000313" key="1">
    <source>
        <dbReference type="EMBL" id="RAP70194.1"/>
    </source>
</evidence>
<dbReference type="EMBL" id="LJAM02000427">
    <property type="protein sequence ID" value="RAP70194.1"/>
    <property type="molecule type" value="Genomic_DNA"/>
</dbReference>
<organism evidence="1 2">
    <name type="scientific">Candidatus Erwinia dacicola</name>
    <dbReference type="NCBI Taxonomy" id="252393"/>
    <lineage>
        <taxon>Bacteria</taxon>
        <taxon>Pseudomonadati</taxon>
        <taxon>Pseudomonadota</taxon>
        <taxon>Gammaproteobacteria</taxon>
        <taxon>Enterobacterales</taxon>
        <taxon>Erwiniaceae</taxon>
        <taxon>Erwinia</taxon>
    </lineage>
</organism>
<dbReference type="Proteomes" id="UP000244334">
    <property type="component" value="Unassembled WGS sequence"/>
</dbReference>